<organism evidence="6 7">
    <name type="scientific">Pararhodobacter oceanensis</name>
    <dbReference type="NCBI Taxonomy" id="2172121"/>
    <lineage>
        <taxon>Bacteria</taxon>
        <taxon>Pseudomonadati</taxon>
        <taxon>Pseudomonadota</taxon>
        <taxon>Alphaproteobacteria</taxon>
        <taxon>Rhodobacterales</taxon>
        <taxon>Paracoccaceae</taxon>
        <taxon>Pararhodobacter</taxon>
    </lineage>
</organism>
<dbReference type="CDD" id="cd03528">
    <property type="entry name" value="Rieske_RO_ferredoxin"/>
    <property type="match status" value="1"/>
</dbReference>
<feature type="domain" description="Rieske" evidence="5">
    <location>
        <begin position="11"/>
        <end position="108"/>
    </location>
</feature>
<dbReference type="SUPFAM" id="SSF50022">
    <property type="entry name" value="ISP domain"/>
    <property type="match status" value="1"/>
</dbReference>
<protein>
    <recommendedName>
        <fullName evidence="5">Rieske domain-containing protein</fullName>
    </recommendedName>
</protein>
<dbReference type="InterPro" id="IPR017941">
    <property type="entry name" value="Rieske_2Fe-2S"/>
</dbReference>
<dbReference type="AlphaFoldDB" id="A0A2T8HQG0"/>
<dbReference type="GO" id="GO:0046872">
    <property type="term" value="F:metal ion binding"/>
    <property type="evidence" value="ECO:0007669"/>
    <property type="project" value="UniProtKB-KW"/>
</dbReference>
<evidence type="ECO:0000256" key="4">
    <source>
        <dbReference type="ARBA" id="ARBA00023014"/>
    </source>
</evidence>
<reference evidence="6 7" key="1">
    <citation type="submission" date="2018-04" db="EMBL/GenBank/DDBJ databases">
        <title>Pararhodobacter oceanense sp. nov., isolated from marine intertidal sediment.</title>
        <authorList>
            <person name="Wang X.-L."/>
            <person name="Du Z.-J."/>
        </authorList>
    </citation>
    <scope>NUCLEOTIDE SEQUENCE [LARGE SCALE GENOMIC DNA]</scope>
    <source>
        <strain evidence="6 7">AM505</strain>
    </source>
</reference>
<dbReference type="Pfam" id="PF00355">
    <property type="entry name" value="Rieske"/>
    <property type="match status" value="1"/>
</dbReference>
<evidence type="ECO:0000259" key="5">
    <source>
        <dbReference type="PROSITE" id="PS51296"/>
    </source>
</evidence>
<dbReference type="InterPro" id="IPR036922">
    <property type="entry name" value="Rieske_2Fe-2S_sf"/>
</dbReference>
<dbReference type="PANTHER" id="PTHR21496">
    <property type="entry name" value="FERREDOXIN-RELATED"/>
    <property type="match status" value="1"/>
</dbReference>
<gene>
    <name evidence="6" type="ORF">DDE20_17235</name>
</gene>
<name>A0A2T8HQG0_9RHOB</name>
<keyword evidence="7" id="KW-1185">Reference proteome</keyword>
<dbReference type="PROSITE" id="PS51296">
    <property type="entry name" value="RIESKE"/>
    <property type="match status" value="1"/>
</dbReference>
<proteinExistence type="predicted"/>
<evidence type="ECO:0000256" key="3">
    <source>
        <dbReference type="ARBA" id="ARBA00023004"/>
    </source>
</evidence>
<accession>A0A2T8HQG0</accession>
<dbReference type="OrthoDB" id="9794175at2"/>
<dbReference type="GO" id="GO:0051537">
    <property type="term" value="F:2 iron, 2 sulfur cluster binding"/>
    <property type="evidence" value="ECO:0007669"/>
    <property type="project" value="UniProtKB-KW"/>
</dbReference>
<sequence>MKDELMSTSWSTLCAAGDLPDGEARAFEIEGARLCLVNDAGSYFCVDDLCTHGKAYLSEGYCDTEDCVLECPLHGGLFDYRNGEACGEPAEKPVKSYAVRVADGHVQVQL</sequence>
<dbReference type="PANTHER" id="PTHR21496:SF23">
    <property type="entry name" value="3-PHENYLPROPIONATE_CINNAMIC ACID DIOXYGENASE FERREDOXIN SUBUNIT"/>
    <property type="match status" value="1"/>
</dbReference>
<keyword evidence="2" id="KW-0479">Metal-binding</keyword>
<keyword evidence="1" id="KW-0001">2Fe-2S</keyword>
<evidence type="ECO:0000256" key="2">
    <source>
        <dbReference type="ARBA" id="ARBA00022723"/>
    </source>
</evidence>
<keyword evidence="3" id="KW-0408">Iron</keyword>
<dbReference type="EMBL" id="QDKM01000012">
    <property type="protein sequence ID" value="PVH27512.1"/>
    <property type="molecule type" value="Genomic_DNA"/>
</dbReference>
<evidence type="ECO:0000313" key="7">
    <source>
        <dbReference type="Proteomes" id="UP000245911"/>
    </source>
</evidence>
<evidence type="ECO:0000256" key="1">
    <source>
        <dbReference type="ARBA" id="ARBA00022714"/>
    </source>
</evidence>
<keyword evidence="4" id="KW-0411">Iron-sulfur</keyword>
<comment type="caution">
    <text evidence="6">The sequence shown here is derived from an EMBL/GenBank/DDBJ whole genome shotgun (WGS) entry which is preliminary data.</text>
</comment>
<dbReference type="Gene3D" id="2.102.10.10">
    <property type="entry name" value="Rieske [2Fe-2S] iron-sulphur domain"/>
    <property type="match status" value="1"/>
</dbReference>
<evidence type="ECO:0000313" key="6">
    <source>
        <dbReference type="EMBL" id="PVH27512.1"/>
    </source>
</evidence>
<dbReference type="Proteomes" id="UP000245911">
    <property type="component" value="Unassembled WGS sequence"/>
</dbReference>